<keyword evidence="4" id="KW-1185">Reference proteome</keyword>
<dbReference type="EnsemblPlants" id="AES93898">
    <property type="protein sequence ID" value="AES93898"/>
    <property type="gene ID" value="MTR_5g008720"/>
</dbReference>
<dbReference type="InterPro" id="IPR006502">
    <property type="entry name" value="PDDEXK-like"/>
</dbReference>
<dbReference type="Proteomes" id="UP000002051">
    <property type="component" value="Chromosome 5"/>
</dbReference>
<evidence type="ECO:0000313" key="1">
    <source>
        <dbReference type="EMBL" id="AES93898.1"/>
    </source>
</evidence>
<dbReference type="NCBIfam" id="TIGR01615">
    <property type="entry name" value="A_thal_3542"/>
    <property type="match status" value="1"/>
</dbReference>
<gene>
    <name evidence="3" type="primary">11432189</name>
    <name evidence="1" type="ordered locus">MTR_5g008720</name>
    <name evidence="2" type="ORF">MtrunA17_Chr5g0396281</name>
</gene>
<dbReference type="Gramene" id="rna28387">
    <property type="protein sequence ID" value="RHN53478.1"/>
    <property type="gene ID" value="gene28387"/>
</dbReference>
<sequence length="250" mass="28908">MESFEEKVCVFMDIESELHAPLEDLCLSEQSNDSEEYLTQRTLYWESQIALLEEILERHHMIGSKLRQEVGRIIDNIKASDYCSCFKPNFHYCTTCLRRLVAAMLCERGFTTNLCTSRWKTTNEFPGGSHEYIEVIASTTTRKKQVRFLIELELKEQFQIAKAGEEYQKLVSCLPEFYVGKPEYLTAIVRLVCDAAKKSMKEKKMYLAPWRKSSFMQMKWSGFNPTYHHTQASESNMSFSGAPNAVVAVN</sequence>
<reference evidence="3" key="3">
    <citation type="submission" date="2015-04" db="UniProtKB">
        <authorList>
            <consortium name="EnsemblPlants"/>
        </authorList>
    </citation>
    <scope>IDENTIFICATION</scope>
    <source>
        <strain evidence="3">cv. Jemalong A17</strain>
    </source>
</reference>
<evidence type="ECO:0000313" key="3">
    <source>
        <dbReference type="EnsemblPlants" id="AES93898"/>
    </source>
</evidence>
<dbReference type="PaxDb" id="3880-AES93898"/>
<reference evidence="1 4" key="1">
    <citation type="journal article" date="2011" name="Nature">
        <title>The Medicago genome provides insight into the evolution of rhizobial symbioses.</title>
        <authorList>
            <person name="Young N.D."/>
            <person name="Debelle F."/>
            <person name="Oldroyd G.E."/>
            <person name="Geurts R."/>
            <person name="Cannon S.B."/>
            <person name="Udvardi M.K."/>
            <person name="Benedito V.A."/>
            <person name="Mayer K.F."/>
            <person name="Gouzy J."/>
            <person name="Schoof H."/>
            <person name="Van de Peer Y."/>
            <person name="Proost S."/>
            <person name="Cook D.R."/>
            <person name="Meyers B.C."/>
            <person name="Spannagl M."/>
            <person name="Cheung F."/>
            <person name="De Mita S."/>
            <person name="Krishnakumar V."/>
            <person name="Gundlach H."/>
            <person name="Zhou S."/>
            <person name="Mudge J."/>
            <person name="Bharti A.K."/>
            <person name="Murray J.D."/>
            <person name="Naoumkina M.A."/>
            <person name="Rosen B."/>
            <person name="Silverstein K.A."/>
            <person name="Tang H."/>
            <person name="Rombauts S."/>
            <person name="Zhao P.X."/>
            <person name="Zhou P."/>
            <person name="Barbe V."/>
            <person name="Bardou P."/>
            <person name="Bechner M."/>
            <person name="Bellec A."/>
            <person name="Berger A."/>
            <person name="Berges H."/>
            <person name="Bidwell S."/>
            <person name="Bisseling T."/>
            <person name="Choisne N."/>
            <person name="Couloux A."/>
            <person name="Denny R."/>
            <person name="Deshpande S."/>
            <person name="Dai X."/>
            <person name="Doyle J.J."/>
            <person name="Dudez A.M."/>
            <person name="Farmer A.D."/>
            <person name="Fouteau S."/>
            <person name="Franken C."/>
            <person name="Gibelin C."/>
            <person name="Gish J."/>
            <person name="Goldstein S."/>
            <person name="Gonzalez A.J."/>
            <person name="Green P.J."/>
            <person name="Hallab A."/>
            <person name="Hartog M."/>
            <person name="Hua A."/>
            <person name="Humphray S.J."/>
            <person name="Jeong D.H."/>
            <person name="Jing Y."/>
            <person name="Jocker A."/>
            <person name="Kenton S.M."/>
            <person name="Kim D.J."/>
            <person name="Klee K."/>
            <person name="Lai H."/>
            <person name="Lang C."/>
            <person name="Lin S."/>
            <person name="Macmil S.L."/>
            <person name="Magdelenat G."/>
            <person name="Matthews L."/>
            <person name="McCorrison J."/>
            <person name="Monaghan E.L."/>
            <person name="Mun J.H."/>
            <person name="Najar F.Z."/>
            <person name="Nicholson C."/>
            <person name="Noirot C."/>
            <person name="O'Bleness M."/>
            <person name="Paule C.R."/>
            <person name="Poulain J."/>
            <person name="Prion F."/>
            <person name="Qin B."/>
            <person name="Qu C."/>
            <person name="Retzel E.F."/>
            <person name="Riddle C."/>
            <person name="Sallet E."/>
            <person name="Samain S."/>
            <person name="Samson N."/>
            <person name="Sanders I."/>
            <person name="Saurat O."/>
            <person name="Scarpelli C."/>
            <person name="Schiex T."/>
            <person name="Segurens B."/>
            <person name="Severin A.J."/>
            <person name="Sherrier D.J."/>
            <person name="Shi R."/>
            <person name="Sims S."/>
            <person name="Singer S.R."/>
            <person name="Sinharoy S."/>
            <person name="Sterck L."/>
            <person name="Viollet A."/>
            <person name="Wang B.B."/>
            <person name="Wang K."/>
            <person name="Wang M."/>
            <person name="Wang X."/>
            <person name="Warfsmann J."/>
            <person name="Weissenbach J."/>
            <person name="White D.D."/>
            <person name="White J.D."/>
            <person name="Wiley G.B."/>
            <person name="Wincker P."/>
            <person name="Xing Y."/>
            <person name="Yang L."/>
            <person name="Yao Z."/>
            <person name="Ying F."/>
            <person name="Zhai J."/>
            <person name="Zhou L."/>
            <person name="Zuber A."/>
            <person name="Denarie J."/>
            <person name="Dixon R.A."/>
            <person name="May G.D."/>
            <person name="Schwartz D.C."/>
            <person name="Rogers J."/>
            <person name="Quetier F."/>
            <person name="Town C.D."/>
            <person name="Roe B.A."/>
        </authorList>
    </citation>
    <scope>NUCLEOTIDE SEQUENCE [LARGE SCALE GENOMIC DNA]</scope>
    <source>
        <strain evidence="1">A17</strain>
        <strain evidence="3 4">cv. Jemalong A17</strain>
    </source>
</reference>
<dbReference type="AlphaFoldDB" id="G7K973"/>
<dbReference type="eggNOG" id="ENOG502QTG7">
    <property type="taxonomic scope" value="Eukaryota"/>
</dbReference>
<evidence type="ECO:0000313" key="4">
    <source>
        <dbReference type="Proteomes" id="UP000002051"/>
    </source>
</evidence>
<dbReference type="PANTHER" id="PTHR31579:SF49">
    <property type="entry name" value="DUF506 FAMILY PROTEIN"/>
    <property type="match status" value="1"/>
</dbReference>
<evidence type="ECO:0000313" key="2">
    <source>
        <dbReference type="EMBL" id="RHN53478.1"/>
    </source>
</evidence>
<dbReference type="OMA" id="IYWESQE"/>
<organism evidence="1 4">
    <name type="scientific">Medicago truncatula</name>
    <name type="common">Barrel medic</name>
    <name type="synonym">Medicago tribuloides</name>
    <dbReference type="NCBI Taxonomy" id="3880"/>
    <lineage>
        <taxon>Eukaryota</taxon>
        <taxon>Viridiplantae</taxon>
        <taxon>Streptophyta</taxon>
        <taxon>Embryophyta</taxon>
        <taxon>Tracheophyta</taxon>
        <taxon>Spermatophyta</taxon>
        <taxon>Magnoliopsida</taxon>
        <taxon>eudicotyledons</taxon>
        <taxon>Gunneridae</taxon>
        <taxon>Pentapetalae</taxon>
        <taxon>rosids</taxon>
        <taxon>fabids</taxon>
        <taxon>Fabales</taxon>
        <taxon>Fabaceae</taxon>
        <taxon>Papilionoideae</taxon>
        <taxon>50 kb inversion clade</taxon>
        <taxon>NPAAA clade</taxon>
        <taxon>Hologalegina</taxon>
        <taxon>IRL clade</taxon>
        <taxon>Trifolieae</taxon>
        <taxon>Medicago</taxon>
    </lineage>
</organism>
<protein>
    <submittedName>
        <fullName evidence="1">DUF506 family protein</fullName>
    </submittedName>
</protein>
<dbReference type="EMBL" id="PSQE01000005">
    <property type="protein sequence ID" value="RHN53478.1"/>
    <property type="molecule type" value="Genomic_DNA"/>
</dbReference>
<reference evidence="2" key="4">
    <citation type="journal article" date="2018" name="Nat. Plants">
        <title>Whole-genome landscape of Medicago truncatula symbiotic genes.</title>
        <authorList>
            <person name="Pecrix Y."/>
            <person name="Gamas P."/>
            <person name="Carrere S."/>
        </authorList>
    </citation>
    <scope>NUCLEOTIDE SEQUENCE</scope>
    <source>
        <tissue evidence="2">Leaves</tissue>
    </source>
</reference>
<dbReference type="Pfam" id="PF04720">
    <property type="entry name" value="PDDEXK_6"/>
    <property type="match status" value="1"/>
</dbReference>
<dbReference type="KEGG" id="mtr:11432189"/>
<dbReference type="EMBL" id="CM001221">
    <property type="protein sequence ID" value="AES93898.1"/>
    <property type="molecule type" value="Genomic_DNA"/>
</dbReference>
<dbReference type="PANTHER" id="PTHR31579">
    <property type="entry name" value="OS03G0796600 PROTEIN"/>
    <property type="match status" value="1"/>
</dbReference>
<dbReference type="OrthoDB" id="747933at2759"/>
<dbReference type="STRING" id="3880.G7K973"/>
<dbReference type="ExpressionAtlas" id="G7K973">
    <property type="expression patterns" value="differential"/>
</dbReference>
<dbReference type="Proteomes" id="UP000265566">
    <property type="component" value="Chromosome 5"/>
</dbReference>
<dbReference type="HOGENOM" id="CLU_042726_0_1_1"/>
<accession>G7K973</accession>
<proteinExistence type="predicted"/>
<name>G7K973_MEDTR</name>
<reference evidence="1 4" key="2">
    <citation type="journal article" date="2014" name="BMC Genomics">
        <title>An improved genome release (version Mt4.0) for the model legume Medicago truncatula.</title>
        <authorList>
            <person name="Tang H."/>
            <person name="Krishnakumar V."/>
            <person name="Bidwell S."/>
            <person name="Rosen B."/>
            <person name="Chan A."/>
            <person name="Zhou S."/>
            <person name="Gentzbittel L."/>
            <person name="Childs K.L."/>
            <person name="Yandell M."/>
            <person name="Gundlach H."/>
            <person name="Mayer K.F."/>
            <person name="Schwartz D.C."/>
            <person name="Town C.D."/>
        </authorList>
    </citation>
    <scope>GENOME REANNOTATION</scope>
    <source>
        <strain evidence="3 4">cv. Jemalong A17</strain>
    </source>
</reference>